<dbReference type="OrthoDB" id="9791543at2"/>
<dbReference type="PANTHER" id="PTHR39206">
    <property type="entry name" value="SLL8004 PROTEIN"/>
    <property type="match status" value="1"/>
</dbReference>
<evidence type="ECO:0000313" key="1">
    <source>
        <dbReference type="EMBL" id="TQL14975.1"/>
    </source>
</evidence>
<dbReference type="Proteomes" id="UP000316887">
    <property type="component" value="Unassembled WGS sequence"/>
</dbReference>
<gene>
    <name evidence="1" type="ORF">FBY58_1842</name>
</gene>
<evidence type="ECO:0000313" key="2">
    <source>
        <dbReference type="Proteomes" id="UP000316887"/>
    </source>
</evidence>
<proteinExistence type="predicted"/>
<reference evidence="1 2" key="1">
    <citation type="submission" date="2019-06" db="EMBL/GenBank/DDBJ databases">
        <title>Genome sequencing of Zymomonas mobilis strains for genetic engineering and biofuel applications.</title>
        <authorList>
            <person name="Teravest M."/>
        </authorList>
    </citation>
    <scope>NUCLEOTIDE SEQUENCE [LARGE SCALE GENOMIC DNA]</scope>
    <source>
        <strain evidence="1 2">AN0101</strain>
    </source>
</reference>
<protein>
    <submittedName>
        <fullName evidence="1">Putative ABC-type ATPase</fullName>
    </submittedName>
</protein>
<name>A0A542VUG9_ZYMMB</name>
<sequence>MSLPQLWIFAGPNGAGKSTLAQRYVAGRVEIINPDNIAVEIAPNQQTTPAIASKAGRIAIERRHALLKLGCSFAIETTLSGQGECAFMKDALDRGFKVNLVFVGISSVLQSRSRVAERILRGGHAVPPADIERRFGRSMTHLTQAIQIAHRVLLLDNSGKRLRLLVSCENGRVKHISAHLPRWVQTVADSLIG</sequence>
<dbReference type="Pfam" id="PF13671">
    <property type="entry name" value="AAA_33"/>
    <property type="match status" value="1"/>
</dbReference>
<dbReference type="Gene3D" id="3.40.50.300">
    <property type="entry name" value="P-loop containing nucleotide triphosphate hydrolases"/>
    <property type="match status" value="1"/>
</dbReference>
<comment type="caution">
    <text evidence="1">The sequence shown here is derived from an EMBL/GenBank/DDBJ whole genome shotgun (WGS) entry which is preliminary data.</text>
</comment>
<dbReference type="RefSeq" id="WP_141920735.1">
    <property type="nucleotide sequence ID" value="NZ_VFOF01000006.1"/>
</dbReference>
<dbReference type="InterPro" id="IPR027417">
    <property type="entry name" value="P-loop_NTPase"/>
</dbReference>
<dbReference type="PANTHER" id="PTHR39206:SF1">
    <property type="entry name" value="SLL8004 PROTEIN"/>
    <property type="match status" value="1"/>
</dbReference>
<accession>A0A542VUG9</accession>
<dbReference type="SUPFAM" id="SSF52540">
    <property type="entry name" value="P-loop containing nucleoside triphosphate hydrolases"/>
    <property type="match status" value="1"/>
</dbReference>
<organism evidence="1 2">
    <name type="scientific">Zymomonas mobilis</name>
    <dbReference type="NCBI Taxonomy" id="542"/>
    <lineage>
        <taxon>Bacteria</taxon>
        <taxon>Pseudomonadati</taxon>
        <taxon>Pseudomonadota</taxon>
        <taxon>Alphaproteobacteria</taxon>
        <taxon>Sphingomonadales</taxon>
        <taxon>Zymomonadaceae</taxon>
        <taxon>Zymomonas</taxon>
    </lineage>
</organism>
<dbReference type="AlphaFoldDB" id="A0A542VUG9"/>
<dbReference type="EMBL" id="VFOF01000006">
    <property type="protein sequence ID" value="TQL14975.1"/>
    <property type="molecule type" value="Genomic_DNA"/>
</dbReference>